<protein>
    <submittedName>
        <fullName evidence="3">Metallophosphoesterase</fullName>
    </submittedName>
</protein>
<proteinExistence type="predicted"/>
<reference evidence="3 4" key="1">
    <citation type="submission" date="2024-06" db="EMBL/GenBank/DDBJ databases">
        <authorList>
            <person name="Kaempfer P."/>
            <person name="Viver T."/>
        </authorList>
    </citation>
    <scope>NUCLEOTIDE SEQUENCE [LARGE SCALE GENOMIC DNA]</scope>
    <source>
        <strain evidence="3 4">ST-119</strain>
    </source>
</reference>
<evidence type="ECO:0000256" key="1">
    <source>
        <dbReference type="ARBA" id="ARBA00022729"/>
    </source>
</evidence>
<dbReference type="SUPFAM" id="SSF56300">
    <property type="entry name" value="Metallo-dependent phosphatases"/>
    <property type="match status" value="1"/>
</dbReference>
<dbReference type="Proteomes" id="UP001629156">
    <property type="component" value="Unassembled WGS sequence"/>
</dbReference>
<feature type="domain" description="Calcineurin-like phosphoesterase" evidence="2">
    <location>
        <begin position="67"/>
        <end position="280"/>
    </location>
</feature>
<sequence>MKLLVITTPFMSIPTDKKYNQPIVKLNQPDDSYKIQPLPLPSGEYPYHLEAEKIVDLPRHKFSFHMVGDTGGMRYPHGQQKVAEQMCRQVSGTDAGEQPAFLYHLGDVVYHFGEAQHYNRQFFKPYAGYTNPVFAIAGNHDTDVNPAVPPYNSLDAFTTVFCNAERCTIPFNNASERKSMVQPNIYWTLKTPLANIIGLHSNVPKYGYIGAEQRNWFIEELKRANKERPGKCIIVTIHHAPYSADENHGSSLEMITFLEEAFTESGVRPDIIFSGHVHNYQRFNKAYDDGKILPFVVSGAGGFDELHDLVTVGDPQYSPDNALLHNVNLESYLVMKHGFLKITLERTATGVALTGEYYIVPGDGESNAIKMDSFKYVFK</sequence>
<dbReference type="PANTHER" id="PTHR22953">
    <property type="entry name" value="ACID PHOSPHATASE RELATED"/>
    <property type="match status" value="1"/>
</dbReference>
<dbReference type="Gene3D" id="3.60.21.10">
    <property type="match status" value="1"/>
</dbReference>
<evidence type="ECO:0000313" key="4">
    <source>
        <dbReference type="Proteomes" id="UP001629156"/>
    </source>
</evidence>
<keyword evidence="4" id="KW-1185">Reference proteome</keyword>
<name>A0ABW8Z1W6_9FLAO</name>
<accession>A0ABW8Z1W6</accession>
<dbReference type="InterPro" id="IPR029052">
    <property type="entry name" value="Metallo-depent_PP-like"/>
</dbReference>
<dbReference type="RefSeq" id="WP_408085791.1">
    <property type="nucleotide sequence ID" value="NZ_JBELPZ010000017.1"/>
</dbReference>
<comment type="caution">
    <text evidence="3">The sequence shown here is derived from an EMBL/GenBank/DDBJ whole genome shotgun (WGS) entry which is preliminary data.</text>
</comment>
<dbReference type="Pfam" id="PF00149">
    <property type="entry name" value="Metallophos"/>
    <property type="match status" value="1"/>
</dbReference>
<dbReference type="InterPro" id="IPR039331">
    <property type="entry name" value="PAPs-like"/>
</dbReference>
<organism evidence="3 4">
    <name type="scientific">Flavobacterium rhizosphaerae</name>
    <dbReference type="NCBI Taxonomy" id="3163298"/>
    <lineage>
        <taxon>Bacteria</taxon>
        <taxon>Pseudomonadati</taxon>
        <taxon>Bacteroidota</taxon>
        <taxon>Flavobacteriia</taxon>
        <taxon>Flavobacteriales</taxon>
        <taxon>Flavobacteriaceae</taxon>
        <taxon>Flavobacterium</taxon>
    </lineage>
</organism>
<dbReference type="PANTHER" id="PTHR22953:SF153">
    <property type="entry name" value="PURPLE ACID PHOSPHATASE"/>
    <property type="match status" value="1"/>
</dbReference>
<evidence type="ECO:0000313" key="3">
    <source>
        <dbReference type="EMBL" id="MFL9845510.1"/>
    </source>
</evidence>
<keyword evidence="1" id="KW-0732">Signal</keyword>
<dbReference type="InterPro" id="IPR004843">
    <property type="entry name" value="Calcineurin-like_PHP"/>
</dbReference>
<dbReference type="EMBL" id="JBELPZ010000017">
    <property type="protein sequence ID" value="MFL9845510.1"/>
    <property type="molecule type" value="Genomic_DNA"/>
</dbReference>
<gene>
    <name evidence="3" type="ORF">ABS766_13875</name>
</gene>
<evidence type="ECO:0000259" key="2">
    <source>
        <dbReference type="Pfam" id="PF00149"/>
    </source>
</evidence>